<evidence type="ECO:0000256" key="1">
    <source>
        <dbReference type="ARBA" id="ARBA00010609"/>
    </source>
</evidence>
<evidence type="ECO:0000256" key="2">
    <source>
        <dbReference type="ARBA" id="ARBA00022723"/>
    </source>
</evidence>
<dbReference type="CDD" id="cd13854">
    <property type="entry name" value="CuRO_1_MaLCC_like"/>
    <property type="match status" value="1"/>
</dbReference>
<evidence type="ECO:0000313" key="9">
    <source>
        <dbReference type="Proteomes" id="UP000034680"/>
    </source>
</evidence>
<accession>A0A0G2F5Q9</accession>
<protein>
    <submittedName>
        <fullName evidence="8">Putative multicopper like protein</fullName>
    </submittedName>
</protein>
<dbReference type="GO" id="GO:0016491">
    <property type="term" value="F:oxidoreductase activity"/>
    <property type="evidence" value="ECO:0007669"/>
    <property type="project" value="UniProtKB-KW"/>
</dbReference>
<dbReference type="GO" id="GO:0005507">
    <property type="term" value="F:copper ion binding"/>
    <property type="evidence" value="ECO:0007669"/>
    <property type="project" value="InterPro"/>
</dbReference>
<reference evidence="8 9" key="1">
    <citation type="submission" date="2015-05" db="EMBL/GenBank/DDBJ databases">
        <title>Distinctive expansion of gene families associated with plant cell wall degradation and secondary metabolism in the genomes of grapevine trunk pathogens.</title>
        <authorList>
            <person name="Lawrence D.P."/>
            <person name="Travadon R."/>
            <person name="Rolshausen P.E."/>
            <person name="Baumgartner K."/>
        </authorList>
    </citation>
    <scope>NUCLEOTIDE SEQUENCE [LARGE SCALE GENOMIC DNA]</scope>
    <source>
        <strain evidence="8">DA912</strain>
    </source>
</reference>
<evidence type="ECO:0000256" key="3">
    <source>
        <dbReference type="ARBA" id="ARBA00023002"/>
    </source>
</evidence>
<comment type="caution">
    <text evidence="8">The sequence shown here is derived from an EMBL/GenBank/DDBJ whole genome shotgun (WGS) entry which is preliminary data.</text>
</comment>
<feature type="domain" description="Plastocyanin-like" evidence="6">
    <location>
        <begin position="490"/>
        <end position="626"/>
    </location>
</feature>
<dbReference type="PROSITE" id="PS00079">
    <property type="entry name" value="MULTICOPPER_OXIDASE1"/>
    <property type="match status" value="1"/>
</dbReference>
<dbReference type="PANTHER" id="PTHR11709">
    <property type="entry name" value="MULTI-COPPER OXIDASE"/>
    <property type="match status" value="1"/>
</dbReference>
<dbReference type="STRING" id="1214573.A0A0G2F5Q9"/>
<dbReference type="CDD" id="cd13901">
    <property type="entry name" value="CuRO_3_MaLCC_like"/>
    <property type="match status" value="1"/>
</dbReference>
<dbReference type="Gene3D" id="2.60.40.420">
    <property type="entry name" value="Cupredoxins - blue copper proteins"/>
    <property type="match status" value="3"/>
</dbReference>
<dbReference type="PROSITE" id="PS00080">
    <property type="entry name" value="MULTICOPPER_OXIDASE2"/>
    <property type="match status" value="1"/>
</dbReference>
<dbReference type="AlphaFoldDB" id="A0A0G2F5Q9"/>
<dbReference type="CDD" id="cd13880">
    <property type="entry name" value="CuRO_2_MaLCC_like"/>
    <property type="match status" value="1"/>
</dbReference>
<dbReference type="InterPro" id="IPR011706">
    <property type="entry name" value="Cu-oxidase_C"/>
</dbReference>
<dbReference type="InterPro" id="IPR002355">
    <property type="entry name" value="Cu_oxidase_Cu_BS"/>
</dbReference>
<keyword evidence="3" id="KW-0560">Oxidoreductase</keyword>
<evidence type="ECO:0000259" key="5">
    <source>
        <dbReference type="Pfam" id="PF00394"/>
    </source>
</evidence>
<name>A0A0G2F5Q9_9PEZI</name>
<dbReference type="FunFam" id="2.60.40.420:FF:000045">
    <property type="entry name" value="Laccase 2"/>
    <property type="match status" value="1"/>
</dbReference>
<evidence type="ECO:0000256" key="4">
    <source>
        <dbReference type="ARBA" id="ARBA00023008"/>
    </source>
</evidence>
<dbReference type="Pfam" id="PF00394">
    <property type="entry name" value="Cu-oxidase"/>
    <property type="match status" value="1"/>
</dbReference>
<keyword evidence="2" id="KW-0479">Metal-binding</keyword>
<dbReference type="InterPro" id="IPR001117">
    <property type="entry name" value="Cu-oxidase_2nd"/>
</dbReference>
<dbReference type="EMBL" id="LCUC01000692">
    <property type="protein sequence ID" value="KKY29569.1"/>
    <property type="molecule type" value="Genomic_DNA"/>
</dbReference>
<dbReference type="InterPro" id="IPR045087">
    <property type="entry name" value="Cu-oxidase_fam"/>
</dbReference>
<feature type="domain" description="Plastocyanin-like" evidence="7">
    <location>
        <begin position="131"/>
        <end position="237"/>
    </location>
</feature>
<evidence type="ECO:0000313" key="8">
    <source>
        <dbReference type="EMBL" id="KKY29569.1"/>
    </source>
</evidence>
<organism evidence="8 9">
    <name type="scientific">Diaporthe ampelina</name>
    <dbReference type="NCBI Taxonomy" id="1214573"/>
    <lineage>
        <taxon>Eukaryota</taxon>
        <taxon>Fungi</taxon>
        <taxon>Dikarya</taxon>
        <taxon>Ascomycota</taxon>
        <taxon>Pezizomycotina</taxon>
        <taxon>Sordariomycetes</taxon>
        <taxon>Sordariomycetidae</taxon>
        <taxon>Diaporthales</taxon>
        <taxon>Diaporthaceae</taxon>
        <taxon>Diaporthe</taxon>
    </lineage>
</organism>
<dbReference type="FunFam" id="2.60.40.420:FF:000021">
    <property type="entry name" value="Extracellular dihydrogeodin oxidase/laccase"/>
    <property type="match status" value="1"/>
</dbReference>
<dbReference type="Pfam" id="PF07732">
    <property type="entry name" value="Cu-oxidase_3"/>
    <property type="match status" value="1"/>
</dbReference>
<evidence type="ECO:0000259" key="6">
    <source>
        <dbReference type="Pfam" id="PF07731"/>
    </source>
</evidence>
<dbReference type="Pfam" id="PF07731">
    <property type="entry name" value="Cu-oxidase_2"/>
    <property type="match status" value="1"/>
</dbReference>
<dbReference type="InterPro" id="IPR008972">
    <property type="entry name" value="Cupredoxin"/>
</dbReference>
<keyword evidence="9" id="KW-1185">Reference proteome</keyword>
<evidence type="ECO:0000259" key="7">
    <source>
        <dbReference type="Pfam" id="PF07732"/>
    </source>
</evidence>
<gene>
    <name evidence="8" type="ORF">UCDDA912_g10507</name>
</gene>
<dbReference type="InterPro" id="IPR033138">
    <property type="entry name" value="Cu_oxidase_CS"/>
</dbReference>
<reference evidence="8 9" key="2">
    <citation type="submission" date="2015-05" db="EMBL/GenBank/DDBJ databases">
        <authorList>
            <person name="Morales-Cruz A."/>
            <person name="Amrine K.C."/>
            <person name="Cantu D."/>
        </authorList>
    </citation>
    <scope>NUCLEOTIDE SEQUENCE [LARGE SCALE GENOMIC DNA]</scope>
    <source>
        <strain evidence="8">DA912</strain>
    </source>
</reference>
<feature type="domain" description="Plastocyanin-like" evidence="5">
    <location>
        <begin position="248"/>
        <end position="375"/>
    </location>
</feature>
<dbReference type="Proteomes" id="UP000034680">
    <property type="component" value="Unassembled WGS sequence"/>
</dbReference>
<dbReference type="OrthoDB" id="2121828at2759"/>
<dbReference type="SUPFAM" id="SSF49503">
    <property type="entry name" value="Cupredoxins"/>
    <property type="match status" value="3"/>
</dbReference>
<sequence>MGFLNSCLEQLVRLAALAPFNPFEDLIQQPFLGYGDTPQHPLIPSGADETIVHPELASPGFKCVYPSRWKNCNTAETRDCWLQDTQSRDGFSGYSQIDINTNYEDLDATPVGITREYFLEVDGDVTLFADGFEKTSGKVFNKQFPGPLIEACWGDELVIHVRNNYDQNGTTVHWHGIRQLNTNQMDGVNGVTQCPIAKGDVFTYKFRALQYGHTWYHSHYSLQYPDGLAGPLVIYGPSSSNWEIDLGPVLIQDYVHDSSFVRYQEEVAPDPLSFARADSVVVNGHGHNPSTGNGTYFETTFAPKKKHVMRLINGSAGTHFVFSIDNHTMTVIENDLVPITPYQTTALSIGVGQRYMVVVEADQQPGDYWIRTHPATGCNGFNQSLPCGGIFDDTCSPFDVRTGIIRYNTSSGPDDNLPTSEPWDYRRDCADEPYEKLQPIIPWAIDHHPTNEISESRFAAAHQNEFSSNETGGYRHWMLTPDFLWLDFGNPTILNLDNETYEQNPNFHIVKDDFESGYVFMVIEASNETTIPLPANTSIIQISHPLHWHGMDIVLLAQSSTTFDPAASFSTFNFTNPPRRDVVLLPAGGYIAIAFKPDNPGAWLMHCHIAWHASAGLGMQILERRDDIVDAVGGPSALAETERVCQNWNEYNAKHPIDQEDSGI</sequence>
<dbReference type="PANTHER" id="PTHR11709:SF71">
    <property type="entry name" value="OXIDOREDUCTASE TPCJ"/>
    <property type="match status" value="1"/>
</dbReference>
<comment type="similarity">
    <text evidence="1">Belongs to the multicopper oxidase family.</text>
</comment>
<dbReference type="InterPro" id="IPR011707">
    <property type="entry name" value="Cu-oxidase-like_N"/>
</dbReference>
<keyword evidence="4" id="KW-0186">Copper</keyword>
<proteinExistence type="inferred from homology"/>